<organism evidence="2 3">
    <name type="scientific">Breznakia blatticola</name>
    <dbReference type="NCBI Taxonomy" id="1754012"/>
    <lineage>
        <taxon>Bacteria</taxon>
        <taxon>Bacillati</taxon>
        <taxon>Bacillota</taxon>
        <taxon>Erysipelotrichia</taxon>
        <taxon>Erysipelotrichales</taxon>
        <taxon>Erysipelotrichaceae</taxon>
        <taxon>Breznakia</taxon>
    </lineage>
</organism>
<dbReference type="Proteomes" id="UP000294743">
    <property type="component" value="Unassembled WGS sequence"/>
</dbReference>
<dbReference type="PANTHER" id="PTHR33490">
    <property type="entry name" value="BLR5614 PROTEIN-RELATED"/>
    <property type="match status" value="1"/>
</dbReference>
<dbReference type="OrthoDB" id="1817605at2"/>
<protein>
    <submittedName>
        <fullName evidence="2">Transglutaminase superfamily protein</fullName>
    </submittedName>
</protein>
<reference evidence="2 3" key="1">
    <citation type="submission" date="2019-03" db="EMBL/GenBank/DDBJ databases">
        <title>Genomic Encyclopedia of Type Strains, Phase IV (KMG-IV): sequencing the most valuable type-strain genomes for metagenomic binning, comparative biology and taxonomic classification.</title>
        <authorList>
            <person name="Goeker M."/>
        </authorList>
    </citation>
    <scope>NUCLEOTIDE SEQUENCE [LARGE SCALE GENOMIC DNA]</scope>
    <source>
        <strain evidence="2 3">DSM 28867</strain>
    </source>
</reference>
<comment type="caution">
    <text evidence="2">The sequence shown here is derived from an EMBL/GenBank/DDBJ whole genome shotgun (WGS) entry which is preliminary data.</text>
</comment>
<accession>A0A4R7ZSL0</accession>
<evidence type="ECO:0000313" key="2">
    <source>
        <dbReference type="EMBL" id="TDW20969.1"/>
    </source>
</evidence>
<proteinExistence type="predicted"/>
<dbReference type="InterPro" id="IPR002931">
    <property type="entry name" value="Transglutaminase-like"/>
</dbReference>
<dbReference type="Pfam" id="PF01841">
    <property type="entry name" value="Transglut_core"/>
    <property type="match status" value="1"/>
</dbReference>
<keyword evidence="3" id="KW-1185">Reference proteome</keyword>
<dbReference type="EMBL" id="SODD01000009">
    <property type="protein sequence ID" value="TDW20969.1"/>
    <property type="molecule type" value="Genomic_DNA"/>
</dbReference>
<name>A0A4R7ZSL0_9FIRM</name>
<feature type="domain" description="Transglutaminase-like" evidence="1">
    <location>
        <begin position="28"/>
        <end position="134"/>
    </location>
</feature>
<gene>
    <name evidence="2" type="ORF">EDD63_1094</name>
</gene>
<dbReference type="InterPro" id="IPR038765">
    <property type="entry name" value="Papain-like_cys_pep_sf"/>
</dbReference>
<dbReference type="RefSeq" id="WP_134168708.1">
    <property type="nucleotide sequence ID" value="NZ_SODD01000009.1"/>
</dbReference>
<dbReference type="AlphaFoldDB" id="A0A4R7ZSL0"/>
<sequence>MKPVEDNLQAYLKCTSFIDYKHPNIMKLVQQLDQESSTTLDYIKRCFEFVRDEIAHSWDVQDKRITIKASDVLLEGVGVCLSKSNLLAALLRAKRIPCGICYQRLTIQDTPEKGYCIHALNAFYYENRWIRMDARGNNESIHAALNLEEEVLAFQVRDAYGEVDYQEVYAEPLPRVMNPLANARNMIDFYKFHMLQEL</sequence>
<evidence type="ECO:0000259" key="1">
    <source>
        <dbReference type="Pfam" id="PF01841"/>
    </source>
</evidence>
<evidence type="ECO:0000313" key="3">
    <source>
        <dbReference type="Proteomes" id="UP000294743"/>
    </source>
</evidence>
<dbReference type="SUPFAM" id="SSF54001">
    <property type="entry name" value="Cysteine proteinases"/>
    <property type="match status" value="1"/>
</dbReference>
<dbReference type="PANTHER" id="PTHR33490:SF3">
    <property type="entry name" value="CONSERVED INTEGRAL MEMBRANE PROTEIN"/>
    <property type="match status" value="1"/>
</dbReference>
<dbReference type="Gene3D" id="3.10.620.30">
    <property type="match status" value="1"/>
</dbReference>